<organism evidence="4 5">
    <name type="scientific">Streptomyces abyssalis</name>
    <dbReference type="NCBI Taxonomy" id="933944"/>
    <lineage>
        <taxon>Bacteria</taxon>
        <taxon>Bacillati</taxon>
        <taxon>Actinomycetota</taxon>
        <taxon>Actinomycetes</taxon>
        <taxon>Kitasatosporales</taxon>
        <taxon>Streptomycetaceae</taxon>
        <taxon>Streptomyces</taxon>
    </lineage>
</organism>
<proteinExistence type="predicted"/>
<feature type="coiled-coil region" evidence="1">
    <location>
        <begin position="135"/>
        <end position="185"/>
    </location>
</feature>
<feature type="compositionally biased region" description="Polar residues" evidence="2">
    <location>
        <begin position="108"/>
        <end position="122"/>
    </location>
</feature>
<name>A0A1E7JR05_9ACTN</name>
<dbReference type="STRING" id="933944.AN215_10500"/>
<dbReference type="Gene3D" id="2.70.70.10">
    <property type="entry name" value="Glucose Permease (Domain IIA)"/>
    <property type="match status" value="1"/>
</dbReference>
<comment type="caution">
    <text evidence="4">The sequence shown here is derived from an EMBL/GenBank/DDBJ whole genome shotgun (WGS) entry which is preliminary data.</text>
</comment>
<dbReference type="RefSeq" id="WP_070013828.1">
    <property type="nucleotide sequence ID" value="NZ_LJGS01000044.1"/>
</dbReference>
<dbReference type="PANTHER" id="PTHR21666:SF270">
    <property type="entry name" value="MUREIN HYDROLASE ACTIVATOR ENVC"/>
    <property type="match status" value="1"/>
</dbReference>
<dbReference type="GO" id="GO:0004222">
    <property type="term" value="F:metalloendopeptidase activity"/>
    <property type="evidence" value="ECO:0007669"/>
    <property type="project" value="TreeGrafter"/>
</dbReference>
<dbReference type="PANTHER" id="PTHR21666">
    <property type="entry name" value="PEPTIDASE-RELATED"/>
    <property type="match status" value="1"/>
</dbReference>
<dbReference type="Proteomes" id="UP000176087">
    <property type="component" value="Unassembled WGS sequence"/>
</dbReference>
<keyword evidence="5" id="KW-1185">Reference proteome</keyword>
<dbReference type="PATRIC" id="fig|933944.5.peg.201"/>
<evidence type="ECO:0000313" key="5">
    <source>
        <dbReference type="Proteomes" id="UP000176087"/>
    </source>
</evidence>
<dbReference type="InterPro" id="IPR011055">
    <property type="entry name" value="Dup_hybrid_motif"/>
</dbReference>
<dbReference type="Pfam" id="PF01551">
    <property type="entry name" value="Peptidase_M23"/>
    <property type="match status" value="1"/>
</dbReference>
<feature type="domain" description="M23ase beta-sheet core" evidence="3">
    <location>
        <begin position="215"/>
        <end position="304"/>
    </location>
</feature>
<evidence type="ECO:0000313" key="4">
    <source>
        <dbReference type="EMBL" id="OEU90698.1"/>
    </source>
</evidence>
<evidence type="ECO:0000259" key="3">
    <source>
        <dbReference type="Pfam" id="PF01551"/>
    </source>
</evidence>
<dbReference type="SUPFAM" id="SSF51261">
    <property type="entry name" value="Duplicated hybrid motif"/>
    <property type="match status" value="1"/>
</dbReference>
<dbReference type="InterPro" id="IPR016047">
    <property type="entry name" value="M23ase_b-sheet_dom"/>
</dbReference>
<dbReference type="CDD" id="cd12797">
    <property type="entry name" value="M23_peptidase"/>
    <property type="match status" value="1"/>
</dbReference>
<dbReference type="FunFam" id="2.70.70.10:FF:000013">
    <property type="entry name" value="Peptidase family M23"/>
    <property type="match status" value="1"/>
</dbReference>
<feature type="region of interest" description="Disordered" evidence="2">
    <location>
        <begin position="1"/>
        <end position="42"/>
    </location>
</feature>
<dbReference type="InterPro" id="IPR050570">
    <property type="entry name" value="Cell_wall_metabolism_enzyme"/>
</dbReference>
<dbReference type="EMBL" id="LJGT01000038">
    <property type="protein sequence ID" value="OEU90698.1"/>
    <property type="molecule type" value="Genomic_DNA"/>
</dbReference>
<feature type="region of interest" description="Disordered" evidence="2">
    <location>
        <begin position="98"/>
        <end position="127"/>
    </location>
</feature>
<evidence type="ECO:0000256" key="2">
    <source>
        <dbReference type="SAM" id="MobiDB-lite"/>
    </source>
</evidence>
<sequence length="322" mass="32910">MPPVPGSFVPLPGDPPFEEWNPTEESVRPVRGRHKLAKQRGGSMARSGAVLGVGMIAAVGAGGMATAQEKPSASISMPDVAAAADKAKDLPGVKLLSGGSEETVAGQPLTQAALTESDTQAGRTDAGEALRSRILEQAQQQQSQAEASARNAAIDKAAGAAKAKAAKAQNKAEAAERQKAEEARLAKLAKSFKLPVSGYQLTSGFGESGGLWSNGHTGTDFAASSGTPIKAVGSGTIKEAGWAGSYGYRTILQLNDGTELWFAHQSSMNVSAGQKVRTGETIGRVGSTGNVTGAHLHMEVHPGGGGPAIDPLAWLRGKGLTP</sequence>
<gene>
    <name evidence="4" type="ORF">AN215_10500</name>
</gene>
<protein>
    <submittedName>
        <fullName evidence="4">Peptidase</fullName>
    </submittedName>
</protein>
<evidence type="ECO:0000256" key="1">
    <source>
        <dbReference type="SAM" id="Coils"/>
    </source>
</evidence>
<keyword evidence="1" id="KW-0175">Coiled coil</keyword>
<dbReference type="AlphaFoldDB" id="A0A1E7JR05"/>
<reference evidence="4 5" key="1">
    <citation type="journal article" date="2016" name="Front. Microbiol.">
        <title>Comparative Genomics Analysis of Streptomyces Species Reveals Their Adaptation to the Marine Environment and Their Diversity at the Genomic Level.</title>
        <authorList>
            <person name="Tian X."/>
            <person name="Zhang Z."/>
            <person name="Yang T."/>
            <person name="Chen M."/>
            <person name="Li J."/>
            <person name="Chen F."/>
            <person name="Yang J."/>
            <person name="Li W."/>
            <person name="Zhang B."/>
            <person name="Zhang Z."/>
            <person name="Wu J."/>
            <person name="Zhang C."/>
            <person name="Long L."/>
            <person name="Xiao J."/>
        </authorList>
    </citation>
    <scope>NUCLEOTIDE SEQUENCE [LARGE SCALE GENOMIC DNA]</scope>
    <source>
        <strain evidence="4 5">SCSIO 10390</strain>
    </source>
</reference>
<accession>A0A1E7JR05</accession>